<dbReference type="RefSeq" id="WP_106206919.1">
    <property type="nucleotide sequence ID" value="NZ_PVZF01000001.1"/>
</dbReference>
<dbReference type="Proteomes" id="UP000238083">
    <property type="component" value="Unassembled WGS sequence"/>
</dbReference>
<evidence type="ECO:0000313" key="1">
    <source>
        <dbReference type="EMBL" id="PRY18451.1"/>
    </source>
</evidence>
<evidence type="ECO:0000313" key="2">
    <source>
        <dbReference type="Proteomes" id="UP000238083"/>
    </source>
</evidence>
<gene>
    <name evidence="1" type="ORF">CLV37_101696</name>
</gene>
<sequence length="75" mass="8540">MSTFLEMCLLALFVVPFVRDRRALRRSLDASRMPQADRPPVAAGQRLPRPWARRRYVDAGVADVVAFLSEQDPAR</sequence>
<comment type="caution">
    <text evidence="1">The sequence shown here is derived from an EMBL/GenBank/DDBJ whole genome shotgun (WGS) entry which is preliminary data.</text>
</comment>
<name>A0A2T0RBE1_9ACTN</name>
<dbReference type="EMBL" id="PVZF01000001">
    <property type="protein sequence ID" value="PRY18451.1"/>
    <property type="molecule type" value="Genomic_DNA"/>
</dbReference>
<accession>A0A2T0RBE1</accession>
<protein>
    <submittedName>
        <fullName evidence="1">Uncharacterized protein</fullName>
    </submittedName>
</protein>
<proteinExistence type="predicted"/>
<dbReference type="OrthoDB" id="9868590at2"/>
<dbReference type="AlphaFoldDB" id="A0A2T0RBE1"/>
<organism evidence="1 2">
    <name type="scientific">Kineococcus rhizosphaerae</name>
    <dbReference type="NCBI Taxonomy" id="559628"/>
    <lineage>
        <taxon>Bacteria</taxon>
        <taxon>Bacillati</taxon>
        <taxon>Actinomycetota</taxon>
        <taxon>Actinomycetes</taxon>
        <taxon>Kineosporiales</taxon>
        <taxon>Kineosporiaceae</taxon>
        <taxon>Kineococcus</taxon>
    </lineage>
</organism>
<keyword evidence="2" id="KW-1185">Reference proteome</keyword>
<reference evidence="1 2" key="1">
    <citation type="submission" date="2018-03" db="EMBL/GenBank/DDBJ databases">
        <title>Genomic Encyclopedia of Archaeal and Bacterial Type Strains, Phase II (KMG-II): from individual species to whole genera.</title>
        <authorList>
            <person name="Goeker M."/>
        </authorList>
    </citation>
    <scope>NUCLEOTIDE SEQUENCE [LARGE SCALE GENOMIC DNA]</scope>
    <source>
        <strain evidence="1 2">DSM 19711</strain>
    </source>
</reference>